<name>A0A923IYR9_CLOTT</name>
<dbReference type="InterPro" id="IPR022691">
    <property type="entry name" value="Tscrpt_elong_fac_GreA/B_N"/>
</dbReference>
<dbReference type="RefSeq" id="WP_035151391.1">
    <property type="nucleotide sequence ID" value="NZ_JAAZWO010000001.1"/>
</dbReference>
<keyword evidence="3" id="KW-1185">Reference proteome</keyword>
<feature type="domain" description="Transcription elongation factor GreA/GreB N-terminal" evidence="1">
    <location>
        <begin position="5"/>
        <end position="57"/>
    </location>
</feature>
<dbReference type="Proteomes" id="UP000563151">
    <property type="component" value="Unassembled WGS sequence"/>
</dbReference>
<dbReference type="SUPFAM" id="SSF46557">
    <property type="entry name" value="GreA transcript cleavage protein, N-terminal domain"/>
    <property type="match status" value="1"/>
</dbReference>
<dbReference type="GO" id="GO:0032784">
    <property type="term" value="P:regulation of DNA-templated transcription elongation"/>
    <property type="evidence" value="ECO:0007669"/>
    <property type="project" value="InterPro"/>
</dbReference>
<gene>
    <name evidence="2" type="ORF">HGG79_00120</name>
</gene>
<accession>A0A923IYR9</accession>
<protein>
    <recommendedName>
        <fullName evidence="1">Transcription elongation factor GreA/GreB N-terminal domain-containing protein</fullName>
    </recommendedName>
</protein>
<dbReference type="Gene3D" id="1.10.287.180">
    <property type="entry name" value="Transcription elongation factor, GreA/GreB, N-terminal domain"/>
    <property type="match status" value="1"/>
</dbReference>
<comment type="caution">
    <text evidence="2">The sequence shown here is derived from an EMBL/GenBank/DDBJ whole genome shotgun (WGS) entry which is preliminary data.</text>
</comment>
<sequence>MKKIRITHEKLAKLAKEVQYLKTVRRMKIAEKIKDVLINGDLNFYENLEYISAKKSKQK</sequence>
<reference evidence="2 3" key="1">
    <citation type="submission" date="2020-04" db="EMBL/GenBank/DDBJ databases">
        <title>Genomic insights into acetone-butanol-ethanol (ABE) fermentation by sequencing solventogenic clostridia strains.</title>
        <authorList>
            <person name="Brown S."/>
        </authorList>
    </citation>
    <scope>NUCLEOTIDE SEQUENCE [LARGE SCALE GENOMIC DNA]</scope>
    <source>
        <strain evidence="2 3">DJ011</strain>
    </source>
</reference>
<evidence type="ECO:0000313" key="3">
    <source>
        <dbReference type="Proteomes" id="UP000563151"/>
    </source>
</evidence>
<dbReference type="AlphaFoldDB" id="A0A923IYR9"/>
<evidence type="ECO:0000259" key="1">
    <source>
        <dbReference type="Pfam" id="PF03449"/>
    </source>
</evidence>
<dbReference type="Pfam" id="PF03449">
    <property type="entry name" value="GreA_GreB_N"/>
    <property type="match status" value="1"/>
</dbReference>
<dbReference type="EMBL" id="JAAZWO010000001">
    <property type="protein sequence ID" value="MBC2396192.1"/>
    <property type="molecule type" value="Genomic_DNA"/>
</dbReference>
<organism evidence="2 3">
    <name type="scientific">Clostridium tetanomorphum</name>
    <dbReference type="NCBI Taxonomy" id="1553"/>
    <lineage>
        <taxon>Bacteria</taxon>
        <taxon>Bacillati</taxon>
        <taxon>Bacillota</taxon>
        <taxon>Clostridia</taxon>
        <taxon>Eubacteriales</taxon>
        <taxon>Clostridiaceae</taxon>
        <taxon>Clostridium</taxon>
    </lineage>
</organism>
<dbReference type="GO" id="GO:0003677">
    <property type="term" value="F:DNA binding"/>
    <property type="evidence" value="ECO:0007669"/>
    <property type="project" value="InterPro"/>
</dbReference>
<proteinExistence type="predicted"/>
<evidence type="ECO:0000313" key="2">
    <source>
        <dbReference type="EMBL" id="MBC2396192.1"/>
    </source>
</evidence>
<dbReference type="InterPro" id="IPR036805">
    <property type="entry name" value="Tscrpt_elong_fac_GreA/B_N_sf"/>
</dbReference>